<organism evidence="2 3">
    <name type="scientific">Phyllosticta capitalensis</name>
    <dbReference type="NCBI Taxonomy" id="121624"/>
    <lineage>
        <taxon>Eukaryota</taxon>
        <taxon>Fungi</taxon>
        <taxon>Dikarya</taxon>
        <taxon>Ascomycota</taxon>
        <taxon>Pezizomycotina</taxon>
        <taxon>Dothideomycetes</taxon>
        <taxon>Dothideomycetes incertae sedis</taxon>
        <taxon>Botryosphaeriales</taxon>
        <taxon>Phyllostictaceae</taxon>
        <taxon>Phyllosticta</taxon>
    </lineage>
</organism>
<feature type="compositionally biased region" description="Polar residues" evidence="1">
    <location>
        <begin position="46"/>
        <end position="55"/>
    </location>
</feature>
<feature type="region of interest" description="Disordered" evidence="1">
    <location>
        <begin position="1"/>
        <end position="70"/>
    </location>
</feature>
<comment type="caution">
    <text evidence="2">The sequence shown here is derived from an EMBL/GenBank/DDBJ whole genome shotgun (WGS) entry which is preliminary data.</text>
</comment>
<feature type="compositionally biased region" description="Basic and acidic residues" evidence="1">
    <location>
        <begin position="475"/>
        <end position="484"/>
    </location>
</feature>
<feature type="region of interest" description="Disordered" evidence="1">
    <location>
        <begin position="455"/>
        <end position="484"/>
    </location>
</feature>
<dbReference type="Proteomes" id="UP001492380">
    <property type="component" value="Unassembled WGS sequence"/>
</dbReference>
<name>A0ABR1YBV1_9PEZI</name>
<gene>
    <name evidence="2" type="ORF">HDK90DRAFT_100117</name>
</gene>
<protein>
    <recommendedName>
        <fullName evidence="4">F-box domain protein</fullName>
    </recommendedName>
</protein>
<feature type="compositionally biased region" description="Basic residues" evidence="1">
    <location>
        <begin position="17"/>
        <end position="30"/>
    </location>
</feature>
<accession>A0ABR1YBV1</accession>
<evidence type="ECO:0000256" key="1">
    <source>
        <dbReference type="SAM" id="MobiDB-lite"/>
    </source>
</evidence>
<evidence type="ECO:0000313" key="2">
    <source>
        <dbReference type="EMBL" id="KAK8223691.1"/>
    </source>
</evidence>
<keyword evidence="3" id="KW-1185">Reference proteome</keyword>
<evidence type="ECO:0008006" key="4">
    <source>
        <dbReference type="Google" id="ProtNLM"/>
    </source>
</evidence>
<proteinExistence type="predicted"/>
<reference evidence="2 3" key="1">
    <citation type="submission" date="2024-04" db="EMBL/GenBank/DDBJ databases">
        <title>Phyllosticta paracitricarpa is synonymous to the EU quarantine fungus P. citricarpa based on phylogenomic analyses.</title>
        <authorList>
            <consortium name="Lawrence Berkeley National Laboratory"/>
            <person name="Van Ingen-Buijs V.A."/>
            <person name="Van Westerhoven A.C."/>
            <person name="Haridas S."/>
            <person name="Skiadas P."/>
            <person name="Martin F."/>
            <person name="Groenewald J.Z."/>
            <person name="Crous P.W."/>
            <person name="Seidl M.F."/>
        </authorList>
    </citation>
    <scope>NUCLEOTIDE SEQUENCE [LARGE SCALE GENOMIC DNA]</scope>
    <source>
        <strain evidence="2 3">CBS 123374</strain>
    </source>
</reference>
<sequence>MADSAPPNASLGTRLKFALRPKKSRSRLAKKPPPEHMSPDLVRLNSEASRPQTAKSVHYHDGSTRAAPDLIDKSTGERKDITALLHGLQDNSESGEHGYYTEHDENRKPGEPLVASLSSNLWMKIVDFLPLSDAASLAFATKVLFQKIGPGPWENLRLEENHQHRAEFLARLDRSMPRHLLCFPCAKFHLRIQPGQETLKPPNILNPLFECPNAQNPLLPPSRLRLTPHRNLPFTFVQLVMRAHRYGPRYGIPCEELFRRWRDPESGWSHQTRYHVVKGHLLLRVISQSFATPGLPPSGQRTLLFSREDYTPYFSVCAHWKDGELTNLCKCALNHLPKEQAGNGPEQQLQRRIDTVRKASAPLTALRAASQCPECRSIRRCSECPTEYLVELKLAEDKSDKAQKFKQAISVTRWSDLGDGTTPATPEWAACKGDNEEYDSFKAIGRRAISGTFESQTGDFIPGQRVRSLNPKNQKKGDEGHSWY</sequence>
<dbReference type="EMBL" id="JBBWRZ010000013">
    <property type="protein sequence ID" value="KAK8223691.1"/>
    <property type="molecule type" value="Genomic_DNA"/>
</dbReference>
<evidence type="ECO:0000313" key="3">
    <source>
        <dbReference type="Proteomes" id="UP001492380"/>
    </source>
</evidence>